<keyword evidence="9" id="KW-1133">Transmembrane helix</keyword>
<dbReference type="Gene3D" id="3.30.565.10">
    <property type="entry name" value="Histidine kinase-like ATPase, C-terminal domain"/>
    <property type="match status" value="1"/>
</dbReference>
<dbReference type="Pfam" id="PF02518">
    <property type="entry name" value="HATPase_c"/>
    <property type="match status" value="1"/>
</dbReference>
<sequence>MTYKQIKWMILFIPTITVGLWEYVRHQFLLPYISMDVGNWLTPFIVYVVSVTLLNKLFHMLERIRRELEHERTAKAALEARENLAKELHDGIAQSLFLLSVKIDRLEKNKEQQSQHHDIYNIRKTVHEVNRYVRQAISNLRYDATSVNTLNLNEALDVEVQKIAKEVYVDIDVSWELQDEMLTPKEKIELLACIREAVLNIEKHADASKGWVQGEGDRNNWRVTIKDNGKGFEVDPFQLKDRYGLNIMKERAEEMNWELKLFRDNNLTHIVLTKESK</sequence>
<dbReference type="EMBL" id="MSZX01000025">
    <property type="protein sequence ID" value="OPA72961.1"/>
    <property type="molecule type" value="Genomic_DNA"/>
</dbReference>
<feature type="domain" description="Histidine kinase/HSP90-like ATPase" evidence="10">
    <location>
        <begin position="189"/>
        <end position="261"/>
    </location>
</feature>
<evidence type="ECO:0000259" key="11">
    <source>
        <dbReference type="Pfam" id="PF07730"/>
    </source>
</evidence>
<dbReference type="Pfam" id="PF07730">
    <property type="entry name" value="HisKA_3"/>
    <property type="match status" value="1"/>
</dbReference>
<keyword evidence="13" id="KW-1185">Reference proteome</keyword>
<reference evidence="12 13" key="1">
    <citation type="submission" date="2017-01" db="EMBL/GenBank/DDBJ databases">
        <title>Genome analysis of Paenibacillus selenitrireducens ES3-24.</title>
        <authorList>
            <person name="Xu D."/>
            <person name="Yao R."/>
            <person name="Zheng S."/>
        </authorList>
    </citation>
    <scope>NUCLEOTIDE SEQUENCE [LARGE SCALE GENOMIC DNA]</scope>
    <source>
        <strain evidence="12 13">ES3-24</strain>
    </source>
</reference>
<dbReference type="InterPro" id="IPR011712">
    <property type="entry name" value="Sig_transdc_His_kin_sub3_dim/P"/>
</dbReference>
<keyword evidence="9" id="KW-0472">Membrane</keyword>
<dbReference type="Gene3D" id="1.20.5.1930">
    <property type="match status" value="1"/>
</dbReference>
<feature type="transmembrane region" description="Helical" evidence="9">
    <location>
        <begin position="7"/>
        <end position="24"/>
    </location>
</feature>
<keyword evidence="9" id="KW-0812">Transmembrane</keyword>
<organism evidence="12 13">
    <name type="scientific">Paenibacillus selenitireducens</name>
    <dbReference type="NCBI Taxonomy" id="1324314"/>
    <lineage>
        <taxon>Bacteria</taxon>
        <taxon>Bacillati</taxon>
        <taxon>Bacillota</taxon>
        <taxon>Bacilli</taxon>
        <taxon>Bacillales</taxon>
        <taxon>Paenibacillaceae</taxon>
        <taxon>Paenibacillus</taxon>
    </lineage>
</organism>
<protein>
    <recommendedName>
        <fullName evidence="2">histidine kinase</fullName>
        <ecNumber evidence="2">2.7.13.3</ecNumber>
    </recommendedName>
</protein>
<comment type="catalytic activity">
    <reaction evidence="1">
        <text>ATP + protein L-histidine = ADP + protein N-phospho-L-histidine.</text>
        <dbReference type="EC" id="2.7.13.3"/>
    </reaction>
</comment>
<evidence type="ECO:0000256" key="3">
    <source>
        <dbReference type="ARBA" id="ARBA00022553"/>
    </source>
</evidence>
<dbReference type="EC" id="2.7.13.3" evidence="2"/>
<dbReference type="GO" id="GO:0046983">
    <property type="term" value="F:protein dimerization activity"/>
    <property type="evidence" value="ECO:0007669"/>
    <property type="project" value="InterPro"/>
</dbReference>
<dbReference type="Proteomes" id="UP000190188">
    <property type="component" value="Unassembled WGS sequence"/>
</dbReference>
<evidence type="ECO:0000256" key="7">
    <source>
        <dbReference type="ARBA" id="ARBA00022840"/>
    </source>
</evidence>
<dbReference type="SUPFAM" id="SSF55874">
    <property type="entry name" value="ATPase domain of HSP90 chaperone/DNA topoisomerase II/histidine kinase"/>
    <property type="match status" value="1"/>
</dbReference>
<evidence type="ECO:0000256" key="8">
    <source>
        <dbReference type="ARBA" id="ARBA00023012"/>
    </source>
</evidence>
<keyword evidence="5" id="KW-0547">Nucleotide-binding</keyword>
<dbReference type="GO" id="GO:0005524">
    <property type="term" value="F:ATP binding"/>
    <property type="evidence" value="ECO:0007669"/>
    <property type="project" value="UniProtKB-KW"/>
</dbReference>
<evidence type="ECO:0000313" key="13">
    <source>
        <dbReference type="Proteomes" id="UP000190188"/>
    </source>
</evidence>
<dbReference type="GO" id="GO:0000155">
    <property type="term" value="F:phosphorelay sensor kinase activity"/>
    <property type="evidence" value="ECO:0007669"/>
    <property type="project" value="InterPro"/>
</dbReference>
<dbReference type="PANTHER" id="PTHR24421">
    <property type="entry name" value="NITRATE/NITRITE SENSOR PROTEIN NARX-RELATED"/>
    <property type="match status" value="1"/>
</dbReference>
<evidence type="ECO:0000256" key="2">
    <source>
        <dbReference type="ARBA" id="ARBA00012438"/>
    </source>
</evidence>
<comment type="caution">
    <text evidence="12">The sequence shown here is derived from an EMBL/GenBank/DDBJ whole genome shotgun (WGS) entry which is preliminary data.</text>
</comment>
<dbReference type="RefSeq" id="WP_078503134.1">
    <property type="nucleotide sequence ID" value="NZ_MSZX01000025.1"/>
</dbReference>
<name>A0A1T2WZF6_9BACL</name>
<dbReference type="CDD" id="cd16917">
    <property type="entry name" value="HATPase_UhpB-NarQ-NarX-like"/>
    <property type="match status" value="1"/>
</dbReference>
<evidence type="ECO:0000259" key="10">
    <source>
        <dbReference type="Pfam" id="PF02518"/>
    </source>
</evidence>
<dbReference type="InterPro" id="IPR050482">
    <property type="entry name" value="Sensor_HK_TwoCompSys"/>
</dbReference>
<dbReference type="AlphaFoldDB" id="A0A1T2WZF6"/>
<keyword evidence="3" id="KW-0597">Phosphoprotein</keyword>
<dbReference type="PANTHER" id="PTHR24421:SF10">
    <property type="entry name" value="NITRATE_NITRITE SENSOR PROTEIN NARQ"/>
    <property type="match status" value="1"/>
</dbReference>
<evidence type="ECO:0000256" key="1">
    <source>
        <dbReference type="ARBA" id="ARBA00000085"/>
    </source>
</evidence>
<keyword evidence="8" id="KW-0902">Two-component regulatory system</keyword>
<keyword evidence="6 12" id="KW-0418">Kinase</keyword>
<gene>
    <name evidence="12" type="ORF">BVG16_31380</name>
</gene>
<evidence type="ECO:0000256" key="4">
    <source>
        <dbReference type="ARBA" id="ARBA00022679"/>
    </source>
</evidence>
<evidence type="ECO:0000313" key="12">
    <source>
        <dbReference type="EMBL" id="OPA72961.1"/>
    </source>
</evidence>
<dbReference type="GO" id="GO:0016020">
    <property type="term" value="C:membrane"/>
    <property type="evidence" value="ECO:0007669"/>
    <property type="project" value="InterPro"/>
</dbReference>
<dbReference type="InterPro" id="IPR003594">
    <property type="entry name" value="HATPase_dom"/>
</dbReference>
<proteinExistence type="predicted"/>
<evidence type="ECO:0000256" key="5">
    <source>
        <dbReference type="ARBA" id="ARBA00022741"/>
    </source>
</evidence>
<keyword evidence="7" id="KW-0067">ATP-binding</keyword>
<evidence type="ECO:0000256" key="9">
    <source>
        <dbReference type="SAM" id="Phobius"/>
    </source>
</evidence>
<keyword evidence="4" id="KW-0808">Transferase</keyword>
<feature type="transmembrane region" description="Helical" evidence="9">
    <location>
        <begin position="40"/>
        <end position="58"/>
    </location>
</feature>
<feature type="domain" description="Signal transduction histidine kinase subgroup 3 dimerisation and phosphoacceptor" evidence="11">
    <location>
        <begin position="81"/>
        <end position="141"/>
    </location>
</feature>
<dbReference type="OrthoDB" id="773385at2"/>
<accession>A0A1T2WZF6</accession>
<dbReference type="InterPro" id="IPR036890">
    <property type="entry name" value="HATPase_C_sf"/>
</dbReference>
<dbReference type="STRING" id="1324314.BVG16_31380"/>
<evidence type="ECO:0000256" key="6">
    <source>
        <dbReference type="ARBA" id="ARBA00022777"/>
    </source>
</evidence>